<evidence type="ECO:0000256" key="5">
    <source>
        <dbReference type="ARBA" id="ARBA00023136"/>
    </source>
</evidence>
<dbReference type="AlphaFoldDB" id="A0AAN7B7M7"/>
<sequence length="265" mass="30263">MSKITNEYQLLHEQDDVSTADPSSCPRTREPKSTSSTIYVCILHLTIAVLFGFIVFNTNISPSSSPSWSPIQGHLKYNISSENALGHHHSIYSGPPTVSLEQAWDHLMKRAYFRATKEELERAGETIHDAVELSDNRYLASISAYHELHCLRQLRFHLYRTHYYPNLSKPQETYLQGHLDHCIEMLRITIMCHGNPALMTFTWKRASSPVKPATKSSARAICVDWESMESWGQLRQSTNNIHVRRQPGEAHDDEVVDNDTSGVYH</sequence>
<keyword evidence="11" id="KW-1185">Reference proteome</keyword>
<evidence type="ECO:0000256" key="3">
    <source>
        <dbReference type="ARBA" id="ARBA00022989"/>
    </source>
</evidence>
<protein>
    <submittedName>
        <fullName evidence="10">Uncharacterized protein</fullName>
    </submittedName>
</protein>
<reference evidence="10" key="2">
    <citation type="submission" date="2023-05" db="EMBL/GenBank/DDBJ databases">
        <authorList>
            <consortium name="Lawrence Berkeley National Laboratory"/>
            <person name="Steindorff A."/>
            <person name="Hensen N."/>
            <person name="Bonometti L."/>
            <person name="Westerberg I."/>
            <person name="Brannstrom I.O."/>
            <person name="Guillou S."/>
            <person name="Cros-Aarteil S."/>
            <person name="Calhoun S."/>
            <person name="Haridas S."/>
            <person name="Kuo A."/>
            <person name="Mondo S."/>
            <person name="Pangilinan J."/>
            <person name="Riley R."/>
            <person name="Labutti K."/>
            <person name="Andreopoulos B."/>
            <person name="Lipzen A."/>
            <person name="Chen C."/>
            <person name="Yanf M."/>
            <person name="Daum C."/>
            <person name="Ng V."/>
            <person name="Clum A."/>
            <person name="Ohm R."/>
            <person name="Martin F."/>
            <person name="Silar P."/>
            <person name="Natvig D."/>
            <person name="Lalanne C."/>
            <person name="Gautier V."/>
            <person name="Ament-Velasquez S.L."/>
            <person name="Kruys A."/>
            <person name="Hutchinson M.I."/>
            <person name="Powell A.J."/>
            <person name="Barry K."/>
            <person name="Miller A.N."/>
            <person name="Grigoriev I.V."/>
            <person name="Debuchy R."/>
            <person name="Gladieux P."/>
            <person name="Thoren M.H."/>
            <person name="Johannesson H."/>
        </authorList>
    </citation>
    <scope>NUCLEOTIDE SEQUENCE</scope>
    <source>
        <strain evidence="10">PSN293</strain>
    </source>
</reference>
<keyword evidence="6" id="KW-0325">Glycoprotein</keyword>
<evidence type="ECO:0000256" key="9">
    <source>
        <dbReference type="SAM" id="Phobius"/>
    </source>
</evidence>
<keyword evidence="2 9" id="KW-0812">Transmembrane</keyword>
<evidence type="ECO:0000256" key="4">
    <source>
        <dbReference type="ARBA" id="ARBA00023026"/>
    </source>
</evidence>
<evidence type="ECO:0000256" key="8">
    <source>
        <dbReference type="SAM" id="MobiDB-lite"/>
    </source>
</evidence>
<evidence type="ECO:0000256" key="6">
    <source>
        <dbReference type="ARBA" id="ARBA00023180"/>
    </source>
</evidence>
<evidence type="ECO:0000256" key="1">
    <source>
        <dbReference type="ARBA" id="ARBA00004167"/>
    </source>
</evidence>
<dbReference type="PANTHER" id="PTHR33365">
    <property type="entry name" value="YALI0B05434P"/>
    <property type="match status" value="1"/>
</dbReference>
<dbReference type="GO" id="GO:0016020">
    <property type="term" value="C:membrane"/>
    <property type="evidence" value="ECO:0007669"/>
    <property type="project" value="UniProtKB-SubCell"/>
</dbReference>
<feature type="region of interest" description="Disordered" evidence="8">
    <location>
        <begin position="12"/>
        <end position="32"/>
    </location>
</feature>
<dbReference type="Proteomes" id="UP001301769">
    <property type="component" value="Unassembled WGS sequence"/>
</dbReference>
<dbReference type="Pfam" id="PF11807">
    <property type="entry name" value="UstYa"/>
    <property type="match status" value="1"/>
</dbReference>
<evidence type="ECO:0000313" key="10">
    <source>
        <dbReference type="EMBL" id="KAK4213878.1"/>
    </source>
</evidence>
<comment type="subcellular location">
    <subcellularLocation>
        <location evidence="1">Membrane</location>
        <topology evidence="1">Single-pass membrane protein</topology>
    </subcellularLocation>
</comment>
<comment type="caution">
    <text evidence="10">The sequence shown here is derived from an EMBL/GenBank/DDBJ whole genome shotgun (WGS) entry which is preliminary data.</text>
</comment>
<accession>A0AAN7B7M7</accession>
<dbReference type="InterPro" id="IPR021765">
    <property type="entry name" value="UstYa-like"/>
</dbReference>
<dbReference type="PANTHER" id="PTHR33365:SF7">
    <property type="entry name" value="TAT PATHWAY SIGNAL SEQUENCE"/>
    <property type="match status" value="1"/>
</dbReference>
<evidence type="ECO:0000313" key="11">
    <source>
        <dbReference type="Proteomes" id="UP001301769"/>
    </source>
</evidence>
<name>A0AAN7B7M7_9PEZI</name>
<keyword evidence="5 9" id="KW-0472">Membrane</keyword>
<proteinExistence type="inferred from homology"/>
<dbReference type="GO" id="GO:0043386">
    <property type="term" value="P:mycotoxin biosynthetic process"/>
    <property type="evidence" value="ECO:0007669"/>
    <property type="project" value="InterPro"/>
</dbReference>
<feature type="transmembrane region" description="Helical" evidence="9">
    <location>
        <begin position="37"/>
        <end position="56"/>
    </location>
</feature>
<evidence type="ECO:0000256" key="2">
    <source>
        <dbReference type="ARBA" id="ARBA00022692"/>
    </source>
</evidence>
<comment type="similarity">
    <text evidence="7">Belongs to the ustYa family.</text>
</comment>
<keyword evidence="4" id="KW-0843">Virulence</keyword>
<organism evidence="10 11">
    <name type="scientific">Rhypophila decipiens</name>
    <dbReference type="NCBI Taxonomy" id="261697"/>
    <lineage>
        <taxon>Eukaryota</taxon>
        <taxon>Fungi</taxon>
        <taxon>Dikarya</taxon>
        <taxon>Ascomycota</taxon>
        <taxon>Pezizomycotina</taxon>
        <taxon>Sordariomycetes</taxon>
        <taxon>Sordariomycetidae</taxon>
        <taxon>Sordariales</taxon>
        <taxon>Naviculisporaceae</taxon>
        <taxon>Rhypophila</taxon>
    </lineage>
</organism>
<gene>
    <name evidence="10" type="ORF">QBC37DRAFT_440510</name>
</gene>
<keyword evidence="3 9" id="KW-1133">Transmembrane helix</keyword>
<dbReference type="EMBL" id="MU858102">
    <property type="protein sequence ID" value="KAK4213878.1"/>
    <property type="molecule type" value="Genomic_DNA"/>
</dbReference>
<reference evidence="10" key="1">
    <citation type="journal article" date="2023" name="Mol. Phylogenet. Evol.">
        <title>Genome-scale phylogeny and comparative genomics of the fungal order Sordariales.</title>
        <authorList>
            <person name="Hensen N."/>
            <person name="Bonometti L."/>
            <person name="Westerberg I."/>
            <person name="Brannstrom I.O."/>
            <person name="Guillou S."/>
            <person name="Cros-Aarteil S."/>
            <person name="Calhoun S."/>
            <person name="Haridas S."/>
            <person name="Kuo A."/>
            <person name="Mondo S."/>
            <person name="Pangilinan J."/>
            <person name="Riley R."/>
            <person name="LaButti K."/>
            <person name="Andreopoulos B."/>
            <person name="Lipzen A."/>
            <person name="Chen C."/>
            <person name="Yan M."/>
            <person name="Daum C."/>
            <person name="Ng V."/>
            <person name="Clum A."/>
            <person name="Steindorff A."/>
            <person name="Ohm R.A."/>
            <person name="Martin F."/>
            <person name="Silar P."/>
            <person name="Natvig D.O."/>
            <person name="Lalanne C."/>
            <person name="Gautier V."/>
            <person name="Ament-Velasquez S.L."/>
            <person name="Kruys A."/>
            <person name="Hutchinson M.I."/>
            <person name="Powell A.J."/>
            <person name="Barry K."/>
            <person name="Miller A.N."/>
            <person name="Grigoriev I.V."/>
            <person name="Debuchy R."/>
            <person name="Gladieux P."/>
            <person name="Hiltunen Thoren M."/>
            <person name="Johannesson H."/>
        </authorList>
    </citation>
    <scope>NUCLEOTIDE SEQUENCE</scope>
    <source>
        <strain evidence="10">PSN293</strain>
    </source>
</reference>
<evidence type="ECO:0000256" key="7">
    <source>
        <dbReference type="ARBA" id="ARBA00035112"/>
    </source>
</evidence>
<feature type="region of interest" description="Disordered" evidence="8">
    <location>
        <begin position="244"/>
        <end position="265"/>
    </location>
</feature>